<evidence type="ECO:0000256" key="1">
    <source>
        <dbReference type="ARBA" id="ARBA00023319"/>
    </source>
</evidence>
<sequence length="404" mass="44725">MQPRFNRAGLLPRLMTSAPGLNLTSGGRGINRSILKGRRRMARWRYPARRAQARLARRAFTSAACGTTAASCSATRSILSFHLWKNNSRNIQKKYHILNQELLITDLKREDAGSYRCTVSNTYLNKNKTSPEGVVQVKKSTDTELSWLPVHNDTLVVKPRGSKVVLACPLIWELTTPGGRPAELESSDEVLVLPNLQHDQQGMYSCYVEGRSDIVKVIYPVSITLPPVSKQAMRASTVRFNCTAEGSPEPRITCSSSVASPLTTQLGRARRDGRRCGCSGGGAVCAHRALLRGAVPHNNTSEIVKVKEALTPYYFQVRAYIPSTSKNIASDMSESVMCQGQGVPIKLIKLEDDEILVTWKQFAEENPGVVEWVLQYTDGSDTERHTNVTLPEDVYNYTLTAGVR</sequence>
<accession>A0A5E4R5J3</accession>
<dbReference type="InterPro" id="IPR003599">
    <property type="entry name" value="Ig_sub"/>
</dbReference>
<dbReference type="EMBL" id="FZQP02006948">
    <property type="protein sequence ID" value="VVD05284.1"/>
    <property type="molecule type" value="Genomic_DNA"/>
</dbReference>
<dbReference type="AlphaFoldDB" id="A0A5E4R5J3"/>
<dbReference type="Pfam" id="PF00047">
    <property type="entry name" value="ig"/>
    <property type="match status" value="1"/>
</dbReference>
<reference evidence="3 4" key="1">
    <citation type="submission" date="2017-07" db="EMBL/GenBank/DDBJ databases">
        <authorList>
            <person name="Talla V."/>
            <person name="Backstrom N."/>
        </authorList>
    </citation>
    <scope>NUCLEOTIDE SEQUENCE [LARGE SCALE GENOMIC DNA]</scope>
</reference>
<dbReference type="CDD" id="cd00096">
    <property type="entry name" value="Ig"/>
    <property type="match status" value="1"/>
</dbReference>
<protein>
    <recommendedName>
        <fullName evidence="2">Ig-like domain-containing protein</fullName>
    </recommendedName>
</protein>
<dbReference type="PANTHER" id="PTHR10075:SF14">
    <property type="entry name" value="CELL ADHESION MOLECULE DSCAM2-RELATED"/>
    <property type="match status" value="1"/>
</dbReference>
<dbReference type="PANTHER" id="PTHR10075">
    <property type="entry name" value="BASIGIN RELATED"/>
    <property type="match status" value="1"/>
</dbReference>
<evidence type="ECO:0000259" key="2">
    <source>
        <dbReference type="PROSITE" id="PS50835"/>
    </source>
</evidence>
<name>A0A5E4R5J3_9NEOP</name>
<organism evidence="3 4">
    <name type="scientific">Leptidea sinapis</name>
    <dbReference type="NCBI Taxonomy" id="189913"/>
    <lineage>
        <taxon>Eukaryota</taxon>
        <taxon>Metazoa</taxon>
        <taxon>Ecdysozoa</taxon>
        <taxon>Arthropoda</taxon>
        <taxon>Hexapoda</taxon>
        <taxon>Insecta</taxon>
        <taxon>Pterygota</taxon>
        <taxon>Neoptera</taxon>
        <taxon>Endopterygota</taxon>
        <taxon>Lepidoptera</taxon>
        <taxon>Glossata</taxon>
        <taxon>Ditrysia</taxon>
        <taxon>Papilionoidea</taxon>
        <taxon>Pieridae</taxon>
        <taxon>Dismorphiinae</taxon>
        <taxon>Leptidea</taxon>
    </lineage>
</organism>
<dbReference type="SUPFAM" id="SSF48726">
    <property type="entry name" value="Immunoglobulin"/>
    <property type="match status" value="2"/>
</dbReference>
<keyword evidence="1" id="KW-0393">Immunoglobulin domain</keyword>
<dbReference type="InterPro" id="IPR013783">
    <property type="entry name" value="Ig-like_fold"/>
</dbReference>
<dbReference type="PROSITE" id="PS50835">
    <property type="entry name" value="IG_LIKE"/>
    <property type="match status" value="1"/>
</dbReference>
<dbReference type="InterPro" id="IPR036179">
    <property type="entry name" value="Ig-like_dom_sf"/>
</dbReference>
<dbReference type="Gene3D" id="2.60.40.10">
    <property type="entry name" value="Immunoglobulins"/>
    <property type="match status" value="1"/>
</dbReference>
<evidence type="ECO:0000313" key="3">
    <source>
        <dbReference type="EMBL" id="VVD05284.1"/>
    </source>
</evidence>
<dbReference type="SMART" id="SM00409">
    <property type="entry name" value="IG"/>
    <property type="match status" value="2"/>
</dbReference>
<dbReference type="Proteomes" id="UP000324832">
    <property type="component" value="Unassembled WGS sequence"/>
</dbReference>
<keyword evidence="4" id="KW-1185">Reference proteome</keyword>
<feature type="domain" description="Ig-like" evidence="2">
    <location>
        <begin position="47"/>
        <end position="136"/>
    </location>
</feature>
<gene>
    <name evidence="3" type="ORF">LSINAPIS_LOCUS14856</name>
</gene>
<proteinExistence type="predicted"/>
<evidence type="ECO:0000313" key="4">
    <source>
        <dbReference type="Proteomes" id="UP000324832"/>
    </source>
</evidence>
<dbReference type="InterPro" id="IPR007110">
    <property type="entry name" value="Ig-like_dom"/>
</dbReference>
<dbReference type="InterPro" id="IPR013151">
    <property type="entry name" value="Immunoglobulin_dom"/>
</dbReference>